<evidence type="ECO:0000256" key="3">
    <source>
        <dbReference type="ARBA" id="ARBA00022603"/>
    </source>
</evidence>
<keyword evidence="6 7" id="KW-0819">tRNA processing</keyword>
<keyword evidence="5 7" id="KW-0949">S-adenosyl-L-methionine</keyword>
<dbReference type="PANTHER" id="PTHR23417:SF14">
    <property type="entry name" value="PENTACOTRIPEPTIDE-REPEAT REGION OF PRORP DOMAIN-CONTAINING PROTEIN"/>
    <property type="match status" value="1"/>
</dbReference>
<dbReference type="EMBL" id="BAAAQK010000013">
    <property type="protein sequence ID" value="GAA1856990.1"/>
    <property type="molecule type" value="Genomic_DNA"/>
</dbReference>
<dbReference type="Pfam" id="PF02390">
    <property type="entry name" value="Methyltransf_4"/>
    <property type="match status" value="1"/>
</dbReference>
<comment type="catalytic activity">
    <reaction evidence="1 7">
        <text>guanosine(46) in tRNA + S-adenosyl-L-methionine = N(7)-methylguanosine(46) in tRNA + S-adenosyl-L-homocysteine</text>
        <dbReference type="Rhea" id="RHEA:42708"/>
        <dbReference type="Rhea" id="RHEA-COMP:10188"/>
        <dbReference type="Rhea" id="RHEA-COMP:10189"/>
        <dbReference type="ChEBI" id="CHEBI:57856"/>
        <dbReference type="ChEBI" id="CHEBI:59789"/>
        <dbReference type="ChEBI" id="CHEBI:74269"/>
        <dbReference type="ChEBI" id="CHEBI:74480"/>
        <dbReference type="EC" id="2.1.1.33"/>
    </reaction>
</comment>
<keyword evidence="3 7" id="KW-0489">Methyltransferase</keyword>
<keyword evidence="4 7" id="KW-0808">Transferase</keyword>
<accession>A0ABN2NC80</accession>
<dbReference type="CDD" id="cd02440">
    <property type="entry name" value="AdoMet_MTases"/>
    <property type="match status" value="1"/>
</dbReference>
<feature type="binding site" evidence="7">
    <location>
        <position position="91"/>
    </location>
    <ligand>
        <name>S-adenosyl-L-methionine</name>
        <dbReference type="ChEBI" id="CHEBI:59789"/>
    </ligand>
</feature>
<gene>
    <name evidence="7 8" type="primary">trmB</name>
    <name evidence="8" type="ORF">GCM10009836_41520</name>
</gene>
<feature type="binding site" evidence="7">
    <location>
        <begin position="214"/>
        <end position="217"/>
    </location>
    <ligand>
        <name>substrate</name>
    </ligand>
</feature>
<dbReference type="InterPro" id="IPR055361">
    <property type="entry name" value="tRNA_methyltr_TrmB_bact"/>
</dbReference>
<feature type="binding site" evidence="7">
    <location>
        <position position="118"/>
    </location>
    <ligand>
        <name>S-adenosyl-L-methionine</name>
        <dbReference type="ChEBI" id="CHEBI:59789"/>
    </ligand>
</feature>
<proteinExistence type="inferred from homology"/>
<evidence type="ECO:0000256" key="7">
    <source>
        <dbReference type="HAMAP-Rule" id="MF_01057"/>
    </source>
</evidence>
<comment type="caution">
    <text evidence="7">Lacks conserved residue(s) required for the propagation of feature annotation.</text>
</comment>
<evidence type="ECO:0000313" key="9">
    <source>
        <dbReference type="Proteomes" id="UP001500449"/>
    </source>
</evidence>
<evidence type="ECO:0000256" key="2">
    <source>
        <dbReference type="ARBA" id="ARBA00003015"/>
    </source>
</evidence>
<comment type="similarity">
    <text evidence="7">Belongs to the class I-like SAM-binding methyltransferase superfamily. TrmB family.</text>
</comment>
<dbReference type="Proteomes" id="UP001500449">
    <property type="component" value="Unassembled WGS sequence"/>
</dbReference>
<evidence type="ECO:0000256" key="5">
    <source>
        <dbReference type="ARBA" id="ARBA00022691"/>
    </source>
</evidence>
<dbReference type="HAMAP" id="MF_01057">
    <property type="entry name" value="tRNA_methyltr_TrmB"/>
    <property type="match status" value="1"/>
</dbReference>
<dbReference type="PROSITE" id="PS51625">
    <property type="entry name" value="SAM_MT_TRMB"/>
    <property type="match status" value="1"/>
</dbReference>
<dbReference type="NCBIfam" id="TIGR00091">
    <property type="entry name" value="tRNA (guanosine(46)-N7)-methyltransferase TrmB"/>
    <property type="match status" value="1"/>
</dbReference>
<dbReference type="RefSeq" id="WP_344419448.1">
    <property type="nucleotide sequence ID" value="NZ_BAAAQK010000013.1"/>
</dbReference>
<protein>
    <recommendedName>
        <fullName evidence="7">tRNA (guanine-N(7)-)-methyltransferase</fullName>
        <ecNumber evidence="7">2.1.1.33</ecNumber>
    </recommendedName>
    <alternativeName>
        <fullName evidence="7">tRNA (guanine(46)-N(7))-methyltransferase</fullName>
    </alternativeName>
    <alternativeName>
        <fullName evidence="7">tRNA(m7G46)-methyltransferase</fullName>
    </alternativeName>
</protein>
<dbReference type="PANTHER" id="PTHR23417">
    <property type="entry name" value="3-DEOXY-D-MANNO-OCTULOSONIC-ACID TRANSFERASE/TRNA GUANINE-N 7 - -METHYLTRANSFERASE"/>
    <property type="match status" value="1"/>
</dbReference>
<comment type="function">
    <text evidence="2 7">Catalyzes the formation of N(7)-methylguanine at position 46 (m7G46) in tRNA.</text>
</comment>
<evidence type="ECO:0000256" key="1">
    <source>
        <dbReference type="ARBA" id="ARBA00000142"/>
    </source>
</evidence>
<dbReference type="EC" id="2.1.1.33" evidence="7"/>
<dbReference type="InterPro" id="IPR029063">
    <property type="entry name" value="SAM-dependent_MTases_sf"/>
</dbReference>
<evidence type="ECO:0000313" key="8">
    <source>
        <dbReference type="EMBL" id="GAA1856990.1"/>
    </source>
</evidence>
<sequence length="235" mass="26450">MPDTDSMVGPAHPDPGRIPSFVRHRTRLTEGQQNAWDRWWPVYGGDVAEVSSVGALFLREAPLVLEIGTGNGEATARMAAAEPATNLLGVEVYEPGLAHLLIRLREAEIENLRLLRGDAVDLLERAVPERSLAGIRLYFPDPWPKRRHHKRRLVQPEFAALAASRLVPGGFLHLATDWAHYADQMLAVCDACAALERDEAMDPWLPRPDSRPLTKFEERAVREGRDIRDLLYRSR</sequence>
<dbReference type="Gene3D" id="3.40.50.150">
    <property type="entry name" value="Vaccinia Virus protein VP39"/>
    <property type="match status" value="1"/>
</dbReference>
<feature type="binding site" evidence="7">
    <location>
        <position position="66"/>
    </location>
    <ligand>
        <name>S-adenosyl-L-methionine</name>
        <dbReference type="ChEBI" id="CHEBI:59789"/>
    </ligand>
</feature>
<reference evidence="8 9" key="1">
    <citation type="journal article" date="2019" name="Int. J. Syst. Evol. Microbiol.">
        <title>The Global Catalogue of Microorganisms (GCM) 10K type strain sequencing project: providing services to taxonomists for standard genome sequencing and annotation.</title>
        <authorList>
            <consortium name="The Broad Institute Genomics Platform"/>
            <consortium name="The Broad Institute Genome Sequencing Center for Infectious Disease"/>
            <person name="Wu L."/>
            <person name="Ma J."/>
        </authorList>
    </citation>
    <scope>NUCLEOTIDE SEQUENCE [LARGE SCALE GENOMIC DNA]</scope>
    <source>
        <strain evidence="8 9">JCM 16009</strain>
    </source>
</reference>
<feature type="binding site" evidence="7">
    <location>
        <position position="177"/>
    </location>
    <ligand>
        <name>substrate</name>
    </ligand>
</feature>
<keyword evidence="9" id="KW-1185">Reference proteome</keyword>
<evidence type="ECO:0000256" key="6">
    <source>
        <dbReference type="ARBA" id="ARBA00022694"/>
    </source>
</evidence>
<name>A0ABN2NC80_9PSEU</name>
<organism evidence="8 9">
    <name type="scientific">Pseudonocardia ailaonensis</name>
    <dbReference type="NCBI Taxonomy" id="367279"/>
    <lineage>
        <taxon>Bacteria</taxon>
        <taxon>Bacillati</taxon>
        <taxon>Actinomycetota</taxon>
        <taxon>Actinomycetes</taxon>
        <taxon>Pseudonocardiales</taxon>
        <taxon>Pseudonocardiaceae</taxon>
        <taxon>Pseudonocardia</taxon>
    </lineage>
</organism>
<dbReference type="SUPFAM" id="SSF53335">
    <property type="entry name" value="S-adenosyl-L-methionine-dependent methyltransferases"/>
    <property type="match status" value="1"/>
</dbReference>
<comment type="caution">
    <text evidence="8">The sequence shown here is derived from an EMBL/GenBank/DDBJ whole genome shotgun (WGS) entry which is preliminary data.</text>
</comment>
<feature type="binding site" evidence="7">
    <location>
        <position position="141"/>
    </location>
    <ligand>
        <name>S-adenosyl-L-methionine</name>
        <dbReference type="ChEBI" id="CHEBI:59789"/>
    </ligand>
</feature>
<comment type="pathway">
    <text evidence="7">tRNA modification; N(7)-methylguanine-tRNA biosynthesis.</text>
</comment>
<feature type="binding site" evidence="7">
    <location>
        <position position="145"/>
    </location>
    <ligand>
        <name>substrate</name>
    </ligand>
</feature>
<dbReference type="InterPro" id="IPR003358">
    <property type="entry name" value="tRNA_(Gua-N-7)_MeTrfase_Trmb"/>
</dbReference>
<evidence type="ECO:0000256" key="4">
    <source>
        <dbReference type="ARBA" id="ARBA00022679"/>
    </source>
</evidence>